<dbReference type="EMBL" id="BPLR01019300">
    <property type="protein sequence ID" value="GIZ05368.1"/>
    <property type="molecule type" value="Genomic_DNA"/>
</dbReference>
<name>A0AAV4YDJ6_CAEEX</name>
<gene>
    <name evidence="1" type="ORF">CEXT_509521</name>
</gene>
<dbReference type="AlphaFoldDB" id="A0AAV4YDJ6"/>
<proteinExistence type="predicted"/>
<dbReference type="Proteomes" id="UP001054945">
    <property type="component" value="Unassembled WGS sequence"/>
</dbReference>
<organism evidence="1 2">
    <name type="scientific">Caerostris extrusa</name>
    <name type="common">Bark spider</name>
    <name type="synonym">Caerostris bankana</name>
    <dbReference type="NCBI Taxonomy" id="172846"/>
    <lineage>
        <taxon>Eukaryota</taxon>
        <taxon>Metazoa</taxon>
        <taxon>Ecdysozoa</taxon>
        <taxon>Arthropoda</taxon>
        <taxon>Chelicerata</taxon>
        <taxon>Arachnida</taxon>
        <taxon>Araneae</taxon>
        <taxon>Araneomorphae</taxon>
        <taxon>Entelegynae</taxon>
        <taxon>Araneoidea</taxon>
        <taxon>Araneidae</taxon>
        <taxon>Caerostris</taxon>
    </lineage>
</organism>
<keyword evidence="2" id="KW-1185">Reference proteome</keyword>
<comment type="caution">
    <text evidence="1">The sequence shown here is derived from an EMBL/GenBank/DDBJ whole genome shotgun (WGS) entry which is preliminary data.</text>
</comment>
<sequence length="66" mass="7525">MNRHLMPKISRYFVKELSMFESSDRQAACIPDCPMTVPVSITMSTFAALHLADSLLNPLFMLFFVL</sequence>
<evidence type="ECO:0000313" key="2">
    <source>
        <dbReference type="Proteomes" id="UP001054945"/>
    </source>
</evidence>
<protein>
    <submittedName>
        <fullName evidence="1">Uncharacterized protein</fullName>
    </submittedName>
</protein>
<reference evidence="1 2" key="1">
    <citation type="submission" date="2021-06" db="EMBL/GenBank/DDBJ databases">
        <title>Caerostris extrusa draft genome.</title>
        <authorList>
            <person name="Kono N."/>
            <person name="Arakawa K."/>
        </authorList>
    </citation>
    <scope>NUCLEOTIDE SEQUENCE [LARGE SCALE GENOMIC DNA]</scope>
</reference>
<evidence type="ECO:0000313" key="1">
    <source>
        <dbReference type="EMBL" id="GIZ05368.1"/>
    </source>
</evidence>
<accession>A0AAV4YDJ6</accession>